<keyword evidence="7" id="KW-0995">Kinetochore</keyword>
<comment type="similarity">
    <text evidence="2">Belongs to the mis12 family.</text>
</comment>
<dbReference type="AlphaFoldDB" id="A0A131Y5H7"/>
<keyword evidence="9" id="KW-0131">Cell cycle</keyword>
<dbReference type="GO" id="GO:0000070">
    <property type="term" value="P:mitotic sister chromatid segregation"/>
    <property type="evidence" value="ECO:0007669"/>
    <property type="project" value="TreeGrafter"/>
</dbReference>
<dbReference type="EMBL" id="GEFM01002166">
    <property type="protein sequence ID" value="JAP73630.1"/>
    <property type="molecule type" value="mRNA"/>
</dbReference>
<dbReference type="GO" id="GO:0000444">
    <property type="term" value="C:MIS12/MIND type complex"/>
    <property type="evidence" value="ECO:0007669"/>
    <property type="project" value="TreeGrafter"/>
</dbReference>
<evidence type="ECO:0000256" key="1">
    <source>
        <dbReference type="ARBA" id="ARBA00004629"/>
    </source>
</evidence>
<keyword evidence="10" id="KW-0137">Centromere</keyword>
<keyword evidence="4" id="KW-0158">Chromosome</keyword>
<evidence type="ECO:0000256" key="5">
    <source>
        <dbReference type="ARBA" id="ARBA00022618"/>
    </source>
</evidence>
<evidence type="ECO:0000256" key="7">
    <source>
        <dbReference type="ARBA" id="ARBA00022838"/>
    </source>
</evidence>
<dbReference type="PANTHER" id="PTHR14527:SF2">
    <property type="entry name" value="PROTEIN MIS12 HOMOLOG"/>
    <property type="match status" value="1"/>
</dbReference>
<organism evidence="11">
    <name type="scientific">Ixodes ricinus</name>
    <name type="common">Common tick</name>
    <name type="synonym">Acarus ricinus</name>
    <dbReference type="NCBI Taxonomy" id="34613"/>
    <lineage>
        <taxon>Eukaryota</taxon>
        <taxon>Metazoa</taxon>
        <taxon>Ecdysozoa</taxon>
        <taxon>Arthropoda</taxon>
        <taxon>Chelicerata</taxon>
        <taxon>Arachnida</taxon>
        <taxon>Acari</taxon>
        <taxon>Parasitiformes</taxon>
        <taxon>Ixodida</taxon>
        <taxon>Ixodoidea</taxon>
        <taxon>Ixodidae</taxon>
        <taxon>Ixodinae</taxon>
        <taxon>Ixodes</taxon>
    </lineage>
</organism>
<evidence type="ECO:0000256" key="9">
    <source>
        <dbReference type="ARBA" id="ARBA00023306"/>
    </source>
</evidence>
<keyword evidence="6" id="KW-0498">Mitosis</keyword>
<dbReference type="GO" id="GO:0005634">
    <property type="term" value="C:nucleus"/>
    <property type="evidence" value="ECO:0007669"/>
    <property type="project" value="InterPro"/>
</dbReference>
<keyword evidence="5" id="KW-0132">Cell division</keyword>
<feature type="non-terminal residue" evidence="11">
    <location>
        <position position="1"/>
    </location>
</feature>
<evidence type="ECO:0000256" key="2">
    <source>
        <dbReference type="ARBA" id="ARBA00008643"/>
    </source>
</evidence>
<dbReference type="GO" id="GO:0051382">
    <property type="term" value="P:kinetochore assembly"/>
    <property type="evidence" value="ECO:0007669"/>
    <property type="project" value="TreeGrafter"/>
</dbReference>
<reference evidence="11" key="1">
    <citation type="submission" date="2016-02" db="EMBL/GenBank/DDBJ databases">
        <title>RNAseq analyses of the midgut from blood- or serum-fed Ixodes ricinus ticks.</title>
        <authorList>
            <person name="Perner J."/>
            <person name="Provaznik J."/>
            <person name="Schrenkova J."/>
            <person name="Urbanova V."/>
            <person name="Ribeiro J.M."/>
            <person name="Kopacek P."/>
        </authorList>
    </citation>
    <scope>NUCLEOTIDE SEQUENCE</scope>
    <source>
        <tissue evidence="11">Gut</tissue>
    </source>
</reference>
<accession>A0A131Y5H7</accession>
<dbReference type="InterPro" id="IPR008685">
    <property type="entry name" value="Centromere_Mis12"/>
</dbReference>
<comment type="subcellular location">
    <subcellularLocation>
        <location evidence="1">Chromosome</location>
        <location evidence="1">Centromere</location>
        <location evidence="1">Kinetochore</location>
    </subcellularLocation>
</comment>
<dbReference type="GO" id="GO:0051301">
    <property type="term" value="P:cell division"/>
    <property type="evidence" value="ECO:0007669"/>
    <property type="project" value="UniProtKB-KW"/>
</dbReference>
<name>A0A131Y5H7_IXORI</name>
<sequence>IYTMFIDYITDCISCIKAHLLAKQKHISPEELEKDCALLYDKHRALADRDFDKLEAYICSSVMKVPPHVLLEEDSVHRRPPSTELQKTELIMLTRAINKEMVKQQLLKQELALQRKVRPHLEGVLQRLKERLEILRAMPTPASGS</sequence>
<evidence type="ECO:0000256" key="6">
    <source>
        <dbReference type="ARBA" id="ARBA00022776"/>
    </source>
</evidence>
<evidence type="ECO:0000256" key="3">
    <source>
        <dbReference type="ARBA" id="ARBA00013793"/>
    </source>
</evidence>
<evidence type="ECO:0000256" key="4">
    <source>
        <dbReference type="ARBA" id="ARBA00022454"/>
    </source>
</evidence>
<proteinExistence type="evidence at transcript level"/>
<evidence type="ECO:0000256" key="8">
    <source>
        <dbReference type="ARBA" id="ARBA00023054"/>
    </source>
</evidence>
<dbReference type="PANTHER" id="PTHR14527">
    <property type="entry name" value="PROTEIN MIS12 HOMOLOG"/>
    <property type="match status" value="1"/>
</dbReference>
<protein>
    <recommendedName>
        <fullName evidence="3">Protein MIS12 homolog</fullName>
    </recommendedName>
</protein>
<dbReference type="Pfam" id="PF05859">
    <property type="entry name" value="Mis12"/>
    <property type="match status" value="1"/>
</dbReference>
<evidence type="ECO:0000256" key="10">
    <source>
        <dbReference type="ARBA" id="ARBA00023328"/>
    </source>
</evidence>
<keyword evidence="8" id="KW-0175">Coiled coil</keyword>
<evidence type="ECO:0000313" key="11">
    <source>
        <dbReference type="EMBL" id="JAP73630.1"/>
    </source>
</evidence>